<evidence type="ECO:0000259" key="11">
    <source>
        <dbReference type="Pfam" id="PF20259"/>
    </source>
</evidence>
<evidence type="ECO:0000256" key="4">
    <source>
        <dbReference type="ARBA" id="ARBA00022741"/>
    </source>
</evidence>
<accession>A0AA48HY95</accession>
<feature type="disulfide bond" description="Alternate" evidence="9">
    <location>
        <begin position="95"/>
        <end position="192"/>
    </location>
</feature>
<feature type="domain" description="tRNA-specific 2-thiouridylase MnmA-like C-terminal" evidence="10">
    <location>
        <begin position="272"/>
        <end position="346"/>
    </location>
</feature>
<feature type="region of interest" description="Interaction with tRNA" evidence="9">
    <location>
        <begin position="297"/>
        <end position="298"/>
    </location>
</feature>
<dbReference type="PANTHER" id="PTHR11933">
    <property type="entry name" value="TRNA 5-METHYLAMINOMETHYL-2-THIOURIDYLATE -METHYLTRANSFERASE"/>
    <property type="match status" value="1"/>
</dbReference>
<dbReference type="NCBIfam" id="NF001138">
    <property type="entry name" value="PRK00143.1"/>
    <property type="match status" value="1"/>
</dbReference>
<comment type="function">
    <text evidence="9">Catalyzes the 2-thiolation of uridine at the wobble position (U34) of tRNA, leading to the formation of s(2)U34.</text>
</comment>
<dbReference type="Pfam" id="PF20259">
    <property type="entry name" value="tRNA_Me_trans_M"/>
    <property type="match status" value="1"/>
</dbReference>
<dbReference type="InterPro" id="IPR046884">
    <property type="entry name" value="MnmA-like_central"/>
</dbReference>
<evidence type="ECO:0000256" key="5">
    <source>
        <dbReference type="ARBA" id="ARBA00022840"/>
    </source>
</evidence>
<dbReference type="InterPro" id="IPR004506">
    <property type="entry name" value="MnmA-like"/>
</dbReference>
<dbReference type="Gene3D" id="3.40.50.620">
    <property type="entry name" value="HUPs"/>
    <property type="match status" value="1"/>
</dbReference>
<dbReference type="Pfam" id="PF03054">
    <property type="entry name" value="tRNA_Me_trans"/>
    <property type="match status" value="1"/>
</dbReference>
<dbReference type="GO" id="GO:0005737">
    <property type="term" value="C:cytoplasm"/>
    <property type="evidence" value="ECO:0007669"/>
    <property type="project" value="UniProtKB-SubCell"/>
</dbReference>
<keyword evidence="3 9" id="KW-0819">tRNA processing</keyword>
<dbReference type="HAMAP" id="MF_00144">
    <property type="entry name" value="tRNA_thiouridyl_MnmA"/>
    <property type="match status" value="1"/>
</dbReference>
<evidence type="ECO:0000256" key="2">
    <source>
        <dbReference type="ARBA" id="ARBA00022679"/>
    </source>
</evidence>
<dbReference type="GO" id="GO:0002143">
    <property type="term" value="P:tRNA wobble position uridine thiolation"/>
    <property type="evidence" value="ECO:0007669"/>
    <property type="project" value="TreeGrafter"/>
</dbReference>
<feature type="binding site" evidence="9">
    <location>
        <begin position="12"/>
        <end position="19"/>
    </location>
    <ligand>
        <name>ATP</name>
        <dbReference type="ChEBI" id="CHEBI:30616"/>
    </ligand>
</feature>
<dbReference type="EMBL" id="AP027924">
    <property type="protein sequence ID" value="BED91926.1"/>
    <property type="molecule type" value="Genomic_DNA"/>
</dbReference>
<proteinExistence type="inferred from homology"/>
<dbReference type="AlphaFoldDB" id="A0AA48HY95"/>
<dbReference type="NCBIfam" id="TIGR00420">
    <property type="entry name" value="trmU"/>
    <property type="match status" value="1"/>
</dbReference>
<protein>
    <recommendedName>
        <fullName evidence="9">tRNA-specific 2-thiouridylase MnmA</fullName>
        <ecNumber evidence="9">2.8.1.13</ecNumber>
    </recommendedName>
</protein>
<comment type="similarity">
    <text evidence="9">Belongs to the MnmA/TRMU family.</text>
</comment>
<feature type="active site" description="Cysteine persulfide intermediate" evidence="9">
    <location>
        <position position="192"/>
    </location>
</feature>
<evidence type="ECO:0000256" key="6">
    <source>
        <dbReference type="ARBA" id="ARBA00022884"/>
    </source>
</evidence>
<feature type="binding site" evidence="9">
    <location>
        <position position="119"/>
    </location>
    <ligand>
        <name>ATP</name>
        <dbReference type="ChEBI" id="CHEBI:30616"/>
    </ligand>
</feature>
<comment type="caution">
    <text evidence="9">Lacks conserved residue(s) required for the propagation of feature annotation.</text>
</comment>
<dbReference type="SUPFAM" id="SSF52402">
    <property type="entry name" value="Adenine nucleotide alpha hydrolases-like"/>
    <property type="match status" value="1"/>
</dbReference>
<dbReference type="GO" id="GO:0103016">
    <property type="term" value="F:tRNA-uridine 2-sulfurtransferase activity"/>
    <property type="evidence" value="ECO:0007669"/>
    <property type="project" value="UniProtKB-EC"/>
</dbReference>
<comment type="subcellular location">
    <subcellularLocation>
        <location evidence="9">Cytoplasm</location>
    </subcellularLocation>
</comment>
<feature type="active site" description="Nucleophile" evidence="9">
    <location>
        <position position="95"/>
    </location>
</feature>
<keyword evidence="5 9" id="KW-0067">ATP-binding</keyword>
<evidence type="ECO:0000256" key="1">
    <source>
        <dbReference type="ARBA" id="ARBA00022555"/>
    </source>
</evidence>
<keyword evidence="1 9" id="KW-0820">tRNA-binding</keyword>
<keyword evidence="4 9" id="KW-0547">Nucleotide-binding</keyword>
<dbReference type="EC" id="2.8.1.13" evidence="9"/>
<feature type="site" description="Interaction with tRNA" evidence="9">
    <location>
        <position position="120"/>
    </location>
</feature>
<evidence type="ECO:0000256" key="3">
    <source>
        <dbReference type="ARBA" id="ARBA00022694"/>
    </source>
</evidence>
<dbReference type="Gene3D" id="2.30.30.280">
    <property type="entry name" value="Adenine nucleotide alpha hydrolases-like domains"/>
    <property type="match status" value="1"/>
</dbReference>
<dbReference type="KEGG" id="ips:CfP315_0479"/>
<dbReference type="InterPro" id="IPR014729">
    <property type="entry name" value="Rossmann-like_a/b/a_fold"/>
</dbReference>
<dbReference type="Gene3D" id="2.40.30.10">
    <property type="entry name" value="Translation factors"/>
    <property type="match status" value="1"/>
</dbReference>
<feature type="region of interest" description="Interaction with tRNA" evidence="9">
    <location>
        <begin position="142"/>
        <end position="144"/>
    </location>
</feature>
<comment type="catalytic activity">
    <reaction evidence="8 9">
        <text>S-sulfanyl-L-cysteinyl-[protein] + uridine(34) in tRNA + AH2 + ATP = 2-thiouridine(34) in tRNA + L-cysteinyl-[protein] + A + AMP + diphosphate + H(+)</text>
        <dbReference type="Rhea" id="RHEA:47032"/>
        <dbReference type="Rhea" id="RHEA-COMP:10131"/>
        <dbReference type="Rhea" id="RHEA-COMP:11726"/>
        <dbReference type="Rhea" id="RHEA-COMP:11727"/>
        <dbReference type="Rhea" id="RHEA-COMP:11728"/>
        <dbReference type="ChEBI" id="CHEBI:13193"/>
        <dbReference type="ChEBI" id="CHEBI:15378"/>
        <dbReference type="ChEBI" id="CHEBI:17499"/>
        <dbReference type="ChEBI" id="CHEBI:29950"/>
        <dbReference type="ChEBI" id="CHEBI:30616"/>
        <dbReference type="ChEBI" id="CHEBI:33019"/>
        <dbReference type="ChEBI" id="CHEBI:61963"/>
        <dbReference type="ChEBI" id="CHEBI:65315"/>
        <dbReference type="ChEBI" id="CHEBI:87170"/>
        <dbReference type="ChEBI" id="CHEBI:456215"/>
        <dbReference type="EC" id="2.8.1.13"/>
    </reaction>
</comment>
<evidence type="ECO:0000256" key="9">
    <source>
        <dbReference type="HAMAP-Rule" id="MF_00144"/>
    </source>
</evidence>
<dbReference type="GO" id="GO:0005524">
    <property type="term" value="F:ATP binding"/>
    <property type="evidence" value="ECO:0007669"/>
    <property type="project" value="UniProtKB-KW"/>
</dbReference>
<organism evidence="12">
    <name type="scientific">Candidatus Improbicoccus pseudotrichonymphae</name>
    <dbReference type="NCBI Taxonomy" id="3033792"/>
    <lineage>
        <taxon>Bacteria</taxon>
        <taxon>Bacillati</taxon>
        <taxon>Bacillota</taxon>
        <taxon>Clostridia</taxon>
        <taxon>Candidatus Improbicoccus</taxon>
    </lineage>
</organism>
<dbReference type="Pfam" id="PF20258">
    <property type="entry name" value="tRNA_Me_trans_C"/>
    <property type="match status" value="1"/>
</dbReference>
<evidence type="ECO:0000259" key="10">
    <source>
        <dbReference type="Pfam" id="PF20258"/>
    </source>
</evidence>
<dbReference type="Proteomes" id="UP001337580">
    <property type="component" value="Chromosome"/>
</dbReference>
<feature type="site" description="Interaction with tRNA" evidence="9">
    <location>
        <position position="330"/>
    </location>
</feature>
<feature type="domain" description="tRNA-specific 2-thiouridylase MnmA-like central" evidence="11">
    <location>
        <begin position="199"/>
        <end position="264"/>
    </location>
</feature>
<keyword evidence="9" id="KW-0963">Cytoplasm</keyword>
<keyword evidence="2 9" id="KW-0808">Transferase</keyword>
<dbReference type="InterPro" id="IPR023382">
    <property type="entry name" value="MnmA-like_central_sf"/>
</dbReference>
<dbReference type="PANTHER" id="PTHR11933:SF5">
    <property type="entry name" value="MITOCHONDRIAL TRNA-SPECIFIC 2-THIOURIDYLASE 1"/>
    <property type="match status" value="1"/>
</dbReference>
<sequence length="347" mass="39309">MKCFENCNVLSAMSGGVDSSCVAAILKKYGISVSGVTFKLFENQNNSISDARNVAKILGIEHMVWDLSEKFRKDVIDLFVKKYLSGITPNPCVICNKKIKFGEALRKARELGYTHLSTGHYANVTYDENSGRFLVKKSKTSKDQSYCLYTLNQEQLSHVILPLADTEKSEVRKLAKSMNLPVHDKPESQDICFVDSNYRDFIKKYKKDLDLAGDFVDEDDNFLGRHNGIHNYTVGQRRKLGISLGDRAYIKSIDVLSKKITISRKTLPTNDVLFAKKLNFIPFDKLKTRMKVLAKIRYNCEEVLSTITLIDEDKVEVKFEKEVKFIAPGQSVVFYDEDILVGGGIII</sequence>
<gene>
    <name evidence="9" type="primary">mnmA</name>
    <name evidence="12" type="ORF">CfP315_0479</name>
</gene>
<dbReference type="InterPro" id="IPR046885">
    <property type="entry name" value="MnmA-like_C"/>
</dbReference>
<evidence type="ECO:0000313" key="12">
    <source>
        <dbReference type="EMBL" id="BED91926.1"/>
    </source>
</evidence>
<dbReference type="CDD" id="cd01998">
    <property type="entry name" value="MnmA_TRMU-like"/>
    <property type="match status" value="1"/>
</dbReference>
<evidence type="ECO:0000256" key="8">
    <source>
        <dbReference type="ARBA" id="ARBA00051542"/>
    </source>
</evidence>
<feature type="binding site" evidence="9">
    <location>
        <position position="38"/>
    </location>
    <ligand>
        <name>ATP</name>
        <dbReference type="ChEBI" id="CHEBI:30616"/>
    </ligand>
</feature>
<keyword evidence="6 9" id="KW-0694">RNA-binding</keyword>
<evidence type="ECO:0000256" key="7">
    <source>
        <dbReference type="ARBA" id="ARBA00023157"/>
    </source>
</evidence>
<name>A0AA48HY95_9FIRM</name>
<reference evidence="12" key="1">
    <citation type="journal article" date="2023" name="ISME J.">
        <title>Emergence of putative energy parasites within Clostridia revealed by genome analysis of a novel endosymbiotic clade.</title>
        <authorList>
            <person name="Takahashi K."/>
            <person name="Kuwahara H."/>
            <person name="Horikawa Y."/>
            <person name="Izawa K."/>
            <person name="Kato D."/>
            <person name="Inagaki T."/>
            <person name="Yuki M."/>
            <person name="Ohkuma M."/>
            <person name="Hongoh Y."/>
        </authorList>
    </citation>
    <scope>NUCLEOTIDE SEQUENCE</scope>
    <source>
        <strain evidence="12">CfP3-15</strain>
    </source>
</reference>
<keyword evidence="7 9" id="KW-1015">Disulfide bond</keyword>
<dbReference type="GO" id="GO:0000049">
    <property type="term" value="F:tRNA binding"/>
    <property type="evidence" value="ECO:0007669"/>
    <property type="project" value="UniProtKB-KW"/>
</dbReference>